<comment type="subcellular location">
    <subcellularLocation>
        <location evidence="1">Cellular thylakoid membrane</location>
        <topology evidence="1">Peripheral membrane protein</topology>
        <orientation evidence="1">Cytoplasmic side</orientation>
    </subcellularLocation>
</comment>
<feature type="domain" description="PBS-linker" evidence="9">
    <location>
        <begin position="1"/>
        <end position="170"/>
    </location>
</feature>
<dbReference type="Pfam" id="PF01383">
    <property type="entry name" value="CpcD"/>
    <property type="match status" value="1"/>
</dbReference>
<dbReference type="InterPro" id="IPR038255">
    <property type="entry name" value="PBS_linker_sf"/>
</dbReference>
<dbReference type="EMBL" id="CP003653">
    <property type="protein sequence ID" value="AFZ34540.1"/>
    <property type="molecule type" value="Genomic_DNA"/>
</dbReference>
<dbReference type="eggNOG" id="COG0237">
    <property type="taxonomic scope" value="Bacteria"/>
</dbReference>
<dbReference type="GO" id="GO:0030089">
    <property type="term" value="C:phycobilisome"/>
    <property type="evidence" value="ECO:0007669"/>
    <property type="project" value="UniProtKB-UniRule"/>
</dbReference>
<protein>
    <submittedName>
        <fullName evidence="10">Chorismate synthase</fullName>
        <ecNumber evidence="10">4.2.3.5</ecNumber>
    </submittedName>
</protein>
<dbReference type="SMART" id="SM01094">
    <property type="entry name" value="CpcD"/>
    <property type="match status" value="1"/>
</dbReference>
<dbReference type="GO" id="GO:0004107">
    <property type="term" value="F:chorismate synthase activity"/>
    <property type="evidence" value="ECO:0007669"/>
    <property type="project" value="UniProtKB-EC"/>
</dbReference>
<dbReference type="Proteomes" id="UP000010473">
    <property type="component" value="Chromosome"/>
</dbReference>
<dbReference type="PANTHER" id="PTHR34011">
    <property type="entry name" value="PHYCOBILISOME 32.1 KDA LINKER POLYPEPTIDE, PHYCOCYANIN-ASSOCIATED, ROD 2-RELATED"/>
    <property type="match status" value="1"/>
</dbReference>
<dbReference type="AlphaFoldDB" id="K9XPJ4"/>
<evidence type="ECO:0000256" key="1">
    <source>
        <dbReference type="ARBA" id="ARBA00004445"/>
    </source>
</evidence>
<evidence type="ECO:0000259" key="8">
    <source>
        <dbReference type="PROSITE" id="PS51441"/>
    </source>
</evidence>
<dbReference type="InterPro" id="IPR001297">
    <property type="entry name" value="PBS_linker_dom"/>
</dbReference>
<dbReference type="GO" id="GO:0031676">
    <property type="term" value="C:plasma membrane-derived thylakoid membrane"/>
    <property type="evidence" value="ECO:0007669"/>
    <property type="project" value="UniProtKB-SubCell"/>
</dbReference>
<dbReference type="PROSITE" id="PS51445">
    <property type="entry name" value="PBS_LINKER"/>
    <property type="match status" value="1"/>
</dbReference>
<dbReference type="PROSITE" id="PS51441">
    <property type="entry name" value="CPCD_LIKE"/>
    <property type="match status" value="1"/>
</dbReference>
<dbReference type="PIRSF" id="PIRSF005898">
    <property type="entry name" value="Phycobilisome_CpeC/CpcI"/>
    <property type="match status" value="1"/>
</dbReference>
<feature type="domain" description="CpcD-like" evidence="8">
    <location>
        <begin position="203"/>
        <end position="253"/>
    </location>
</feature>
<evidence type="ECO:0000313" key="10">
    <source>
        <dbReference type="EMBL" id="AFZ34540.1"/>
    </source>
</evidence>
<evidence type="ECO:0000256" key="2">
    <source>
        <dbReference type="ARBA" id="ARBA00022531"/>
    </source>
</evidence>
<name>K9XPJ4_STAC7</name>
<evidence type="ECO:0000256" key="5">
    <source>
        <dbReference type="ARBA" id="ARBA00023078"/>
    </source>
</evidence>
<dbReference type="PATRIC" id="fig|111780.3.peg.999"/>
<keyword evidence="5" id="KW-0793">Thylakoid</keyword>
<dbReference type="OrthoDB" id="420396at2"/>
<evidence type="ECO:0000259" key="9">
    <source>
        <dbReference type="PROSITE" id="PS51445"/>
    </source>
</evidence>
<dbReference type="GO" id="GO:0015979">
    <property type="term" value="P:photosynthesis"/>
    <property type="evidence" value="ECO:0007669"/>
    <property type="project" value="UniProtKB-KW"/>
</dbReference>
<accession>K9XPJ4</accession>
<dbReference type="Pfam" id="PF00427">
    <property type="entry name" value="PBS_linker_poly"/>
    <property type="match status" value="1"/>
</dbReference>
<gene>
    <name evidence="10" type="ordered locus">Sta7437_0958</name>
</gene>
<evidence type="ECO:0000313" key="11">
    <source>
        <dbReference type="Proteomes" id="UP000010473"/>
    </source>
</evidence>
<dbReference type="STRING" id="111780.Sta7437_0958"/>
<keyword evidence="10" id="KW-0456">Lyase</keyword>
<proteinExistence type="inferred from homology"/>
<evidence type="ECO:0000256" key="6">
    <source>
        <dbReference type="ARBA" id="ARBA00023136"/>
    </source>
</evidence>
<evidence type="ECO:0000256" key="4">
    <source>
        <dbReference type="ARBA" id="ARBA00022738"/>
    </source>
</evidence>
<keyword evidence="2" id="KW-0602">Photosynthesis</keyword>
<keyword evidence="11" id="KW-1185">Reference proteome</keyword>
<organism evidence="10 11">
    <name type="scientific">Stanieria cyanosphaera (strain ATCC 29371 / PCC 7437)</name>
    <dbReference type="NCBI Taxonomy" id="111780"/>
    <lineage>
        <taxon>Bacteria</taxon>
        <taxon>Bacillati</taxon>
        <taxon>Cyanobacteriota</taxon>
        <taxon>Cyanophyceae</taxon>
        <taxon>Pleurocapsales</taxon>
        <taxon>Dermocarpellaceae</taxon>
        <taxon>Stanieria</taxon>
    </lineage>
</organism>
<dbReference type="InterPro" id="IPR008213">
    <property type="entry name" value="CpcD-like_dom"/>
</dbReference>
<keyword evidence="4 7" id="KW-0605">Phycobilisome</keyword>
<dbReference type="HOGENOM" id="CLU_075505_0_0_3"/>
<dbReference type="KEGG" id="scs:Sta7437_0958"/>
<keyword evidence="6" id="KW-0472">Membrane</keyword>
<dbReference type="PANTHER" id="PTHR34011:SF6">
    <property type="entry name" value="PHYCOBILIPROTEIN APCE"/>
    <property type="match status" value="1"/>
</dbReference>
<comment type="similarity">
    <text evidence="7">Belongs to the phycobilisome linker protein family.</text>
</comment>
<evidence type="ECO:0000256" key="7">
    <source>
        <dbReference type="PROSITE-ProRule" id="PRU00775"/>
    </source>
</evidence>
<reference evidence="11" key="1">
    <citation type="journal article" date="2013" name="Proc. Natl. Acad. Sci. U.S.A.">
        <title>Improving the coverage of the cyanobacterial phylum using diversity-driven genome sequencing.</title>
        <authorList>
            <person name="Shih P.M."/>
            <person name="Wu D."/>
            <person name="Latifi A."/>
            <person name="Axen S.D."/>
            <person name="Fewer D.P."/>
            <person name="Talla E."/>
            <person name="Calteau A."/>
            <person name="Cai F."/>
            <person name="Tandeau de Marsac N."/>
            <person name="Rippka R."/>
            <person name="Herdman M."/>
            <person name="Sivonen K."/>
            <person name="Coursin T."/>
            <person name="Laurent T."/>
            <person name="Goodwin L."/>
            <person name="Nolan M."/>
            <person name="Davenport K.W."/>
            <person name="Han C.S."/>
            <person name="Rubin E.M."/>
            <person name="Eisen J.A."/>
            <person name="Woyke T."/>
            <person name="Gugger M."/>
            <person name="Kerfeld C.A."/>
        </authorList>
    </citation>
    <scope>NUCLEOTIDE SEQUENCE [LARGE SCALE GENOMIC DNA]</scope>
    <source>
        <strain evidence="11">ATCC 29371 / PCC 7437</strain>
    </source>
</reference>
<dbReference type="Gene3D" id="1.10.3130.20">
    <property type="entry name" value="Phycobilisome linker domain"/>
    <property type="match status" value="1"/>
</dbReference>
<sequence length="253" mass="28775">MSLWITDVKPVELRNNFSNEDLEVIIRAVYKQVLGNQHLLEGERLVSAESLLRDGDITVRGFVRMVGQSELYRSLFFEKVSQYRFIELNCKHFLGRAPLNQAEISQHVQIYNEHGYEAEIDSYIDSDEYLNSFGENIVPCPRTESNQKTLQNVGFNRTFALYRGFASSDRDKKAQLITDLATNRATPIVFPSKGKGGTPGNTNKRFRIKATKASIGSLNRVSNMTYDVGYQQLNQKIKNIQRIGGKILSITEI</sequence>
<keyword evidence="3" id="KW-0042">Antenna complex</keyword>
<dbReference type="RefSeq" id="WP_015192213.1">
    <property type="nucleotide sequence ID" value="NC_019748.1"/>
</dbReference>
<evidence type="ECO:0000256" key="3">
    <source>
        <dbReference type="ARBA" id="ARBA00022549"/>
    </source>
</evidence>
<dbReference type="InterPro" id="IPR016470">
    <property type="entry name" value="Phycobilisome"/>
</dbReference>
<dbReference type="SMR" id="K9XPJ4"/>
<dbReference type="EC" id="4.2.3.5" evidence="10"/>